<gene>
    <name evidence="1" type="ORF">SAMN05421730_101340</name>
</gene>
<dbReference type="Proteomes" id="UP000199315">
    <property type="component" value="Unassembled WGS sequence"/>
</dbReference>
<evidence type="ECO:0008006" key="3">
    <source>
        <dbReference type="Google" id="ProtNLM"/>
    </source>
</evidence>
<dbReference type="AlphaFoldDB" id="A0A1D3TUH7"/>
<dbReference type="PANTHER" id="PTHR10000">
    <property type="entry name" value="PHOSPHOSERINE PHOSPHATASE"/>
    <property type="match status" value="1"/>
</dbReference>
<dbReference type="PROSITE" id="PS01229">
    <property type="entry name" value="COF_2"/>
    <property type="match status" value="1"/>
</dbReference>
<dbReference type="Gene3D" id="3.30.1240.10">
    <property type="match status" value="1"/>
</dbReference>
<dbReference type="Gene3D" id="3.40.50.1000">
    <property type="entry name" value="HAD superfamily/HAD-like"/>
    <property type="match status" value="1"/>
</dbReference>
<dbReference type="OrthoDB" id="9810101at2"/>
<dbReference type="SFLD" id="SFLDS00003">
    <property type="entry name" value="Haloacid_Dehalogenase"/>
    <property type="match status" value="1"/>
</dbReference>
<dbReference type="EMBL" id="FMKA01000013">
    <property type="protein sequence ID" value="SCP97733.1"/>
    <property type="molecule type" value="Genomic_DNA"/>
</dbReference>
<dbReference type="PANTHER" id="PTHR10000:SF25">
    <property type="entry name" value="PHOSPHATASE YKRA-RELATED"/>
    <property type="match status" value="1"/>
</dbReference>
<dbReference type="RefSeq" id="WP_091234126.1">
    <property type="nucleotide sequence ID" value="NZ_FMKA01000013.1"/>
</dbReference>
<dbReference type="GO" id="GO:0000287">
    <property type="term" value="F:magnesium ion binding"/>
    <property type="evidence" value="ECO:0007669"/>
    <property type="project" value="TreeGrafter"/>
</dbReference>
<name>A0A1D3TUH7_9FIRM</name>
<accession>A0A1D3TUH7</accession>
<dbReference type="GO" id="GO:0016791">
    <property type="term" value="F:phosphatase activity"/>
    <property type="evidence" value="ECO:0007669"/>
    <property type="project" value="TreeGrafter"/>
</dbReference>
<dbReference type="InterPro" id="IPR023214">
    <property type="entry name" value="HAD_sf"/>
</dbReference>
<sequence>MNIAKTKIVFFDIDGTLLKLGSTELSSKTKETLLKLQKNNIRICIATGRAPLTTPKFEGIDFDAIINFNGSYCLAGDVEIYKNPISTETVHKIISNATGIGRPIALASIDKIGANGCDQDLEDYFKIAHEPVPLESRFEDLSNSEIYQIMSGGRKEEYSSLLQGVTGAEITAWWSRAVDIIPVNGSKARGIQKILKYFNLKKEQALAFGDGNNDIAMLQSVGLGIAMGNATAEVKNMADVVCDSVENDGIYGFCMKYHLINKE</sequence>
<dbReference type="InterPro" id="IPR006379">
    <property type="entry name" value="HAD-SF_hydro_IIB"/>
</dbReference>
<keyword evidence="2" id="KW-1185">Reference proteome</keyword>
<evidence type="ECO:0000313" key="1">
    <source>
        <dbReference type="EMBL" id="SCP97733.1"/>
    </source>
</evidence>
<dbReference type="SFLD" id="SFLDG01140">
    <property type="entry name" value="C2.B:_Phosphomannomutase_and_P"/>
    <property type="match status" value="1"/>
</dbReference>
<reference evidence="1 2" key="1">
    <citation type="submission" date="2016-09" db="EMBL/GenBank/DDBJ databases">
        <authorList>
            <person name="Capua I."/>
            <person name="De Benedictis P."/>
            <person name="Joannis T."/>
            <person name="Lombin L.H."/>
            <person name="Cattoli G."/>
        </authorList>
    </citation>
    <scope>NUCLEOTIDE SEQUENCE [LARGE SCALE GENOMIC DNA]</scope>
    <source>
        <strain evidence="1 2">GluBS11</strain>
    </source>
</reference>
<protein>
    <recommendedName>
        <fullName evidence="3">Cof subfamily of IIB subfamily of haloacid dehalogenase superfamily/HAD-superfamily hydrolase, subfamily IIB</fullName>
    </recommendedName>
</protein>
<dbReference type="Pfam" id="PF08282">
    <property type="entry name" value="Hydrolase_3"/>
    <property type="match status" value="1"/>
</dbReference>
<proteinExistence type="predicted"/>
<dbReference type="GO" id="GO:0005829">
    <property type="term" value="C:cytosol"/>
    <property type="evidence" value="ECO:0007669"/>
    <property type="project" value="TreeGrafter"/>
</dbReference>
<organism evidence="1 2">
    <name type="scientific">Anaerobium acetethylicum</name>
    <dbReference type="NCBI Taxonomy" id="1619234"/>
    <lineage>
        <taxon>Bacteria</taxon>
        <taxon>Bacillati</taxon>
        <taxon>Bacillota</taxon>
        <taxon>Clostridia</taxon>
        <taxon>Lachnospirales</taxon>
        <taxon>Lachnospiraceae</taxon>
        <taxon>Anaerobium</taxon>
    </lineage>
</organism>
<dbReference type="STRING" id="1619234.SAMN05421730_101340"/>
<dbReference type="NCBIfam" id="TIGR01484">
    <property type="entry name" value="HAD-SF-IIB"/>
    <property type="match status" value="1"/>
</dbReference>
<dbReference type="SUPFAM" id="SSF56784">
    <property type="entry name" value="HAD-like"/>
    <property type="match status" value="1"/>
</dbReference>
<dbReference type="InterPro" id="IPR036412">
    <property type="entry name" value="HAD-like_sf"/>
</dbReference>
<evidence type="ECO:0000313" key="2">
    <source>
        <dbReference type="Proteomes" id="UP000199315"/>
    </source>
</evidence>
<dbReference type="NCBIfam" id="TIGR00099">
    <property type="entry name" value="Cof-subfamily"/>
    <property type="match status" value="1"/>
</dbReference>
<dbReference type="InterPro" id="IPR000150">
    <property type="entry name" value="Cof"/>
</dbReference>